<dbReference type="AlphaFoldDB" id="A0A1I8BS16"/>
<dbReference type="WBParaSite" id="MhA1_Contig509.frz3.gene2">
    <property type="protein sequence ID" value="MhA1_Contig509.frz3.gene2"/>
    <property type="gene ID" value="MhA1_Contig509.frz3.gene2"/>
</dbReference>
<evidence type="ECO:0000313" key="3">
    <source>
        <dbReference type="Proteomes" id="UP000095281"/>
    </source>
</evidence>
<feature type="transmembrane region" description="Helical" evidence="1">
    <location>
        <begin position="157"/>
        <end position="182"/>
    </location>
</feature>
<evidence type="ECO:0000313" key="4">
    <source>
        <dbReference type="WBParaSite" id="MhA1_Contig509.frz3.gene2"/>
    </source>
</evidence>
<protein>
    <submittedName>
        <fullName evidence="4">Uncharacterized protein</fullName>
    </submittedName>
</protein>
<name>A0A1I8BS16_MELHA</name>
<dbReference type="Proteomes" id="UP000095281">
    <property type="component" value="Unplaced"/>
</dbReference>
<proteinExistence type="predicted"/>
<keyword evidence="1" id="KW-0472">Membrane</keyword>
<sequence length="188" mass="21089">MLKSLHLKLFFTLFIICSFLYASAIEHGVSVADMPREEIALLFQRLASGNVATTTREFRFGQRNIENVLGDRRLSEEGKSSKRRKIIVRPLVNAVLHGSASSALPNNRISITSTTPTIPPSRTNKTTTIEAKNNEKLKNTKSQEKERKTTTLGEMSWIIFIVIIGLFFSLATTIGNALVMVIKYKNNF</sequence>
<feature type="chain" id="PRO_5009316130" evidence="2">
    <location>
        <begin position="25"/>
        <end position="188"/>
    </location>
</feature>
<accession>A0A1I8BS16</accession>
<keyword evidence="1" id="KW-1133">Transmembrane helix</keyword>
<evidence type="ECO:0000256" key="1">
    <source>
        <dbReference type="SAM" id="Phobius"/>
    </source>
</evidence>
<evidence type="ECO:0000256" key="2">
    <source>
        <dbReference type="SAM" id="SignalP"/>
    </source>
</evidence>
<keyword evidence="3" id="KW-1185">Reference proteome</keyword>
<keyword evidence="1" id="KW-0812">Transmembrane</keyword>
<keyword evidence="2" id="KW-0732">Signal</keyword>
<feature type="signal peptide" evidence="2">
    <location>
        <begin position="1"/>
        <end position="24"/>
    </location>
</feature>
<reference evidence="4" key="1">
    <citation type="submission" date="2016-11" db="UniProtKB">
        <authorList>
            <consortium name="WormBaseParasite"/>
        </authorList>
    </citation>
    <scope>IDENTIFICATION</scope>
</reference>
<organism evidence="3 4">
    <name type="scientific">Meloidogyne hapla</name>
    <name type="common">Root-knot nematode worm</name>
    <dbReference type="NCBI Taxonomy" id="6305"/>
    <lineage>
        <taxon>Eukaryota</taxon>
        <taxon>Metazoa</taxon>
        <taxon>Ecdysozoa</taxon>
        <taxon>Nematoda</taxon>
        <taxon>Chromadorea</taxon>
        <taxon>Rhabditida</taxon>
        <taxon>Tylenchina</taxon>
        <taxon>Tylenchomorpha</taxon>
        <taxon>Tylenchoidea</taxon>
        <taxon>Meloidogynidae</taxon>
        <taxon>Meloidogyninae</taxon>
        <taxon>Meloidogyne</taxon>
    </lineage>
</organism>